<gene>
    <name evidence="2" type="ORF">MUN86_28690</name>
</gene>
<evidence type="ECO:0008006" key="4">
    <source>
        <dbReference type="Google" id="ProtNLM"/>
    </source>
</evidence>
<name>A0ABY4GGN7_9BACT</name>
<accession>A0ABY4GGN7</accession>
<evidence type="ECO:0000256" key="1">
    <source>
        <dbReference type="SAM" id="SignalP"/>
    </source>
</evidence>
<keyword evidence="3" id="KW-1185">Reference proteome</keyword>
<reference evidence="2" key="1">
    <citation type="submission" date="2022-04" db="EMBL/GenBank/DDBJ databases">
        <title>Hymenobacter sp. isolated from the air.</title>
        <authorList>
            <person name="Won M."/>
            <person name="Lee C.-M."/>
            <person name="Woen H.-Y."/>
            <person name="Kwon S.-W."/>
        </authorList>
    </citation>
    <scope>NUCLEOTIDE SEQUENCE</scope>
    <source>
        <strain evidence="2">5420S-77</strain>
        <plasmid evidence="2">unnamed5</plasmid>
    </source>
</reference>
<dbReference type="RefSeq" id="WP_245127232.1">
    <property type="nucleotide sequence ID" value="NZ_CP095066.1"/>
</dbReference>
<geneLocation type="plasmid" evidence="2 3">
    <name>unnamed5</name>
</geneLocation>
<feature type="signal peptide" evidence="1">
    <location>
        <begin position="1"/>
        <end position="19"/>
    </location>
</feature>
<dbReference type="Proteomes" id="UP000830401">
    <property type="component" value="Plasmid unnamed5"/>
</dbReference>
<keyword evidence="1" id="KW-0732">Signal</keyword>
<evidence type="ECO:0000313" key="2">
    <source>
        <dbReference type="EMBL" id="UOQ69459.1"/>
    </source>
</evidence>
<keyword evidence="2" id="KW-0614">Plasmid</keyword>
<evidence type="ECO:0000313" key="3">
    <source>
        <dbReference type="Proteomes" id="UP000830401"/>
    </source>
</evidence>
<organism evidence="2 3">
    <name type="scientific">Hymenobacter volaticus</name>
    <dbReference type="NCBI Taxonomy" id="2932254"/>
    <lineage>
        <taxon>Bacteria</taxon>
        <taxon>Pseudomonadati</taxon>
        <taxon>Bacteroidota</taxon>
        <taxon>Cytophagia</taxon>
        <taxon>Cytophagales</taxon>
        <taxon>Hymenobacteraceae</taxon>
        <taxon>Hymenobacter</taxon>
    </lineage>
</organism>
<sequence length="57" mass="6466">MKFFLHLTALLFLSFYARAQEMSPFTLGFEQTIPSKILGQKRTLLIHIPASNGGNRI</sequence>
<proteinExistence type="predicted"/>
<protein>
    <recommendedName>
        <fullName evidence="4">Alpha/beta hydrolase</fullName>
    </recommendedName>
</protein>
<feature type="chain" id="PRO_5047154299" description="Alpha/beta hydrolase" evidence="1">
    <location>
        <begin position="20"/>
        <end position="57"/>
    </location>
</feature>
<dbReference type="EMBL" id="CP095066">
    <property type="protein sequence ID" value="UOQ69459.1"/>
    <property type="molecule type" value="Genomic_DNA"/>
</dbReference>